<keyword evidence="1" id="KW-0812">Transmembrane</keyword>
<proteinExistence type="predicted"/>
<accession>A0ABT4YX96</accession>
<dbReference type="PROSITE" id="PS51257">
    <property type="entry name" value="PROKAR_LIPOPROTEIN"/>
    <property type="match status" value="1"/>
</dbReference>
<dbReference type="PANTHER" id="PTHR37946">
    <property type="entry name" value="SLL1969 PROTEIN"/>
    <property type="match status" value="1"/>
</dbReference>
<evidence type="ECO:0000259" key="2">
    <source>
        <dbReference type="Pfam" id="PF05057"/>
    </source>
</evidence>
<keyword evidence="3" id="KW-0378">Hydrolase</keyword>
<dbReference type="Proteomes" id="UP001210678">
    <property type="component" value="Unassembled WGS sequence"/>
</dbReference>
<dbReference type="InterPro" id="IPR029058">
    <property type="entry name" value="AB_hydrolase_fold"/>
</dbReference>
<keyword evidence="1" id="KW-1133">Transmembrane helix</keyword>
<dbReference type="EMBL" id="JAQLOI010000003">
    <property type="protein sequence ID" value="MDB1126219.1"/>
    <property type="molecule type" value="Genomic_DNA"/>
</dbReference>
<sequence length="419" mass="46906">MRKMEQILNVISWGLVLILGSGCSYIGLTQNVALLNHSSSISGVVGSEESDTPIVVTLNKVTGENVKLEEFVTTFPNDLFRFTVEEGSYYLFAFEDPNKNFTLDENERIAFYGSPSLLRLEPHENVGNLNLQLLSTDSAKRVLPRIYSPESPYKPVSHQSNSLGKVVIPSYFQPTVGRLGMWEPVKFHEMGNSGIFFLEEYEPHKIPVLFVHGMSGSGYDWLNLANELDRNIYQPWIVQYPSGIDLELSSQMLHQSVTELAIRFDVSEIKVVAHSMGGLVSKSFINHVFSSKPQQPNISSFITISTPWAGHDAAQIGIKYMPVAVPSWFNMAPNSKFLRNLKAVPLREHLSFHLFFSYRDNPSLISSKNTDGVVSIESQLMTEAQDDAISVYGLNESHTSILKSPIMAKKLNEALKMSH</sequence>
<evidence type="ECO:0000256" key="1">
    <source>
        <dbReference type="SAM" id="Phobius"/>
    </source>
</evidence>
<dbReference type="SUPFAM" id="SSF53474">
    <property type="entry name" value="alpha/beta-Hydrolases"/>
    <property type="match status" value="1"/>
</dbReference>
<dbReference type="InterPro" id="IPR007751">
    <property type="entry name" value="DUF676_lipase-like"/>
</dbReference>
<dbReference type="RefSeq" id="WP_272140649.1">
    <property type="nucleotide sequence ID" value="NZ_JAQLOI010000003.1"/>
</dbReference>
<keyword evidence="4" id="KW-1185">Reference proteome</keyword>
<keyword evidence="1" id="KW-0472">Membrane</keyword>
<dbReference type="GO" id="GO:0016787">
    <property type="term" value="F:hydrolase activity"/>
    <property type="evidence" value="ECO:0007669"/>
    <property type="project" value="UniProtKB-KW"/>
</dbReference>
<dbReference type="Pfam" id="PF05057">
    <property type="entry name" value="DUF676"/>
    <property type="match status" value="1"/>
</dbReference>
<reference evidence="3 4" key="1">
    <citation type="submission" date="2023-01" db="EMBL/GenBank/DDBJ databases">
        <title>Vibrio sp. KJ40-1 sp.nov, isolated from marine algae.</title>
        <authorList>
            <person name="Butt M."/>
            <person name="Kim J.M.J."/>
            <person name="Jeon C.O.C."/>
        </authorList>
    </citation>
    <scope>NUCLEOTIDE SEQUENCE [LARGE SCALE GENOMIC DNA]</scope>
    <source>
        <strain evidence="3 4">KJ40-1</strain>
    </source>
</reference>
<name>A0ABT4YX96_9VIBR</name>
<evidence type="ECO:0000313" key="4">
    <source>
        <dbReference type="Proteomes" id="UP001210678"/>
    </source>
</evidence>
<feature type="transmembrane region" description="Helical" evidence="1">
    <location>
        <begin position="7"/>
        <end position="28"/>
    </location>
</feature>
<protein>
    <submittedName>
        <fullName evidence="3">Alpha/beta hydrolase</fullName>
    </submittedName>
</protein>
<feature type="domain" description="DUF676" evidence="2">
    <location>
        <begin position="208"/>
        <end position="317"/>
    </location>
</feature>
<dbReference type="PANTHER" id="PTHR37946:SF1">
    <property type="entry name" value="SLL1969 PROTEIN"/>
    <property type="match status" value="1"/>
</dbReference>
<organism evidence="3 4">
    <name type="scientific">Vibrio algarum</name>
    <dbReference type="NCBI Taxonomy" id="3020714"/>
    <lineage>
        <taxon>Bacteria</taxon>
        <taxon>Pseudomonadati</taxon>
        <taxon>Pseudomonadota</taxon>
        <taxon>Gammaproteobacteria</taxon>
        <taxon>Vibrionales</taxon>
        <taxon>Vibrionaceae</taxon>
        <taxon>Vibrio</taxon>
    </lineage>
</organism>
<evidence type="ECO:0000313" key="3">
    <source>
        <dbReference type="EMBL" id="MDB1126219.1"/>
    </source>
</evidence>
<gene>
    <name evidence="3" type="ORF">PGX00_22140</name>
</gene>
<comment type="caution">
    <text evidence="3">The sequence shown here is derived from an EMBL/GenBank/DDBJ whole genome shotgun (WGS) entry which is preliminary data.</text>
</comment>
<dbReference type="Gene3D" id="3.40.50.1820">
    <property type="entry name" value="alpha/beta hydrolase"/>
    <property type="match status" value="1"/>
</dbReference>